<dbReference type="Gene3D" id="3.40.50.280">
    <property type="entry name" value="Cobalamin-binding domain"/>
    <property type="match status" value="1"/>
</dbReference>
<dbReference type="PROSITE" id="PS50972">
    <property type="entry name" value="PTERIN_BINDING"/>
    <property type="match status" value="1"/>
</dbReference>
<dbReference type="Pfam" id="PF02574">
    <property type="entry name" value="S-methyl_trans"/>
    <property type="match status" value="1"/>
</dbReference>
<dbReference type="InterPro" id="IPR036589">
    <property type="entry name" value="HCY_dom_sf"/>
</dbReference>
<feature type="binding site" evidence="19">
    <location>
        <position position="272"/>
    </location>
    <ligand>
        <name>Zn(2+)</name>
        <dbReference type="ChEBI" id="CHEBI:29105"/>
    </ligand>
</feature>
<dbReference type="InterPro" id="IPR036724">
    <property type="entry name" value="Cobalamin-bd_sf"/>
</dbReference>
<dbReference type="SUPFAM" id="SSF52242">
    <property type="entry name" value="Cobalamin (vitamin B12)-binding domain"/>
    <property type="match status" value="1"/>
</dbReference>
<dbReference type="SUPFAM" id="SSF82282">
    <property type="entry name" value="Homocysteine S-methyltransferase"/>
    <property type="match status" value="1"/>
</dbReference>
<dbReference type="Gene3D" id="1.10.1240.10">
    <property type="entry name" value="Methionine synthase domain"/>
    <property type="match status" value="1"/>
</dbReference>
<feature type="domain" description="B12-binding" evidence="22">
    <location>
        <begin position="679"/>
        <end position="802"/>
    </location>
</feature>
<feature type="binding site" evidence="19">
    <location>
        <position position="206"/>
    </location>
    <ligand>
        <name>Zn(2+)</name>
        <dbReference type="ChEBI" id="CHEBI:29105"/>
    </ligand>
</feature>
<dbReference type="STRING" id="1122189.SAMN02745165_01621"/>
<dbReference type="GO" id="GO:0050667">
    <property type="term" value="P:homocysteine metabolic process"/>
    <property type="evidence" value="ECO:0007669"/>
    <property type="project" value="TreeGrafter"/>
</dbReference>
<feature type="binding site" evidence="19">
    <location>
        <position position="271"/>
    </location>
    <ligand>
        <name>Zn(2+)</name>
        <dbReference type="ChEBI" id="CHEBI:29105"/>
    </ligand>
</feature>
<dbReference type="PROSITE" id="PS51332">
    <property type="entry name" value="B12_BINDING"/>
    <property type="match status" value="1"/>
</dbReference>
<dbReference type="SMART" id="SM01018">
    <property type="entry name" value="B12-binding_2"/>
    <property type="match status" value="1"/>
</dbReference>
<evidence type="ECO:0000259" key="22">
    <source>
        <dbReference type="PROSITE" id="PS51332"/>
    </source>
</evidence>
<comment type="cofactor">
    <cofactor evidence="2 19">
        <name>Zn(2+)</name>
        <dbReference type="ChEBI" id="CHEBI:29105"/>
    </cofactor>
</comment>
<dbReference type="GO" id="GO:0032259">
    <property type="term" value="P:methylation"/>
    <property type="evidence" value="ECO:0007669"/>
    <property type="project" value="UniProtKB-KW"/>
</dbReference>
<dbReference type="CDD" id="cd02070">
    <property type="entry name" value="corrinoid_protein_B12-BD"/>
    <property type="match status" value="1"/>
</dbReference>
<dbReference type="UniPathway" id="UPA00051">
    <property type="reaction ID" value="UER00081"/>
</dbReference>
<evidence type="ECO:0000256" key="9">
    <source>
        <dbReference type="ARBA" id="ARBA00022605"/>
    </source>
</evidence>
<dbReference type="GO" id="GO:0046653">
    <property type="term" value="P:tetrahydrofolate metabolic process"/>
    <property type="evidence" value="ECO:0007669"/>
    <property type="project" value="TreeGrafter"/>
</dbReference>
<keyword evidence="25" id="KW-1185">Reference proteome</keyword>
<dbReference type="SUPFAM" id="SSF51717">
    <property type="entry name" value="Dihydropteroate synthetase-like"/>
    <property type="match status" value="1"/>
</dbReference>
<dbReference type="GO" id="GO:0046872">
    <property type="term" value="F:metal ion binding"/>
    <property type="evidence" value="ECO:0007669"/>
    <property type="project" value="UniProtKB-KW"/>
</dbReference>
<evidence type="ECO:0000313" key="25">
    <source>
        <dbReference type="Proteomes" id="UP000184171"/>
    </source>
</evidence>
<evidence type="ECO:0000256" key="18">
    <source>
        <dbReference type="ARBA" id="ARBA00031040"/>
    </source>
</evidence>
<dbReference type="PROSITE" id="PS51337">
    <property type="entry name" value="B12_BINDING_NTER"/>
    <property type="match status" value="1"/>
</dbReference>
<dbReference type="Gene3D" id="3.20.20.330">
    <property type="entry name" value="Homocysteine-binding-like domain"/>
    <property type="match status" value="1"/>
</dbReference>
<evidence type="ECO:0000256" key="10">
    <source>
        <dbReference type="ARBA" id="ARBA00022628"/>
    </source>
</evidence>
<organism evidence="24 25">
    <name type="scientific">Malonomonas rubra DSM 5091</name>
    <dbReference type="NCBI Taxonomy" id="1122189"/>
    <lineage>
        <taxon>Bacteria</taxon>
        <taxon>Pseudomonadati</taxon>
        <taxon>Thermodesulfobacteriota</taxon>
        <taxon>Desulfuromonadia</taxon>
        <taxon>Desulfuromonadales</taxon>
        <taxon>Geopsychrobacteraceae</taxon>
        <taxon>Malonomonas</taxon>
    </lineage>
</organism>
<dbReference type="SUPFAM" id="SSF47644">
    <property type="entry name" value="Methionine synthase domain"/>
    <property type="match status" value="1"/>
</dbReference>
<evidence type="ECO:0000256" key="11">
    <source>
        <dbReference type="ARBA" id="ARBA00022679"/>
    </source>
</evidence>
<dbReference type="EC" id="2.1.1.13" evidence="6"/>
<dbReference type="InterPro" id="IPR011005">
    <property type="entry name" value="Dihydropteroate_synth-like_sf"/>
</dbReference>
<dbReference type="GO" id="GO:0008705">
    <property type="term" value="F:methionine synthase activity"/>
    <property type="evidence" value="ECO:0007669"/>
    <property type="project" value="UniProtKB-EC"/>
</dbReference>
<evidence type="ECO:0000256" key="12">
    <source>
        <dbReference type="ARBA" id="ARBA00022691"/>
    </source>
</evidence>
<dbReference type="Gene3D" id="3.20.20.20">
    <property type="entry name" value="Dihydropteroate synthase-like"/>
    <property type="match status" value="1"/>
</dbReference>
<feature type="domain" description="Pterin-binding" evidence="21">
    <location>
        <begin position="317"/>
        <end position="561"/>
    </location>
</feature>
<evidence type="ECO:0000256" key="2">
    <source>
        <dbReference type="ARBA" id="ARBA00001947"/>
    </source>
</evidence>
<evidence type="ECO:0000259" key="21">
    <source>
        <dbReference type="PROSITE" id="PS50972"/>
    </source>
</evidence>
<dbReference type="GO" id="GO:0031419">
    <property type="term" value="F:cobalamin binding"/>
    <property type="evidence" value="ECO:0007669"/>
    <property type="project" value="UniProtKB-KW"/>
</dbReference>
<evidence type="ECO:0000256" key="8">
    <source>
        <dbReference type="ARBA" id="ARBA00022603"/>
    </source>
</evidence>
<keyword evidence="14 19" id="KW-0862">Zinc</keyword>
<comment type="similarity">
    <text evidence="5">Belongs to the vitamin-B12 dependent methionine synthase family.</text>
</comment>
<dbReference type="InterPro" id="IPR003726">
    <property type="entry name" value="HCY_dom"/>
</dbReference>
<evidence type="ECO:0000256" key="4">
    <source>
        <dbReference type="ARBA" id="ARBA00005178"/>
    </source>
</evidence>
<evidence type="ECO:0000256" key="16">
    <source>
        <dbReference type="ARBA" id="ARBA00023285"/>
    </source>
</evidence>
<evidence type="ECO:0000256" key="13">
    <source>
        <dbReference type="ARBA" id="ARBA00022723"/>
    </source>
</evidence>
<evidence type="ECO:0000256" key="15">
    <source>
        <dbReference type="ARBA" id="ARBA00023167"/>
    </source>
</evidence>
<comment type="cofactor">
    <cofactor evidence="3">
        <name>methylcob(III)alamin</name>
        <dbReference type="ChEBI" id="CHEBI:28115"/>
    </cofactor>
</comment>
<evidence type="ECO:0000259" key="23">
    <source>
        <dbReference type="PROSITE" id="PS51337"/>
    </source>
</evidence>
<dbReference type="InterPro" id="IPR017215">
    <property type="entry name" value="MetH_bac"/>
</dbReference>
<dbReference type="PANTHER" id="PTHR45833:SF1">
    <property type="entry name" value="METHIONINE SYNTHASE"/>
    <property type="match status" value="1"/>
</dbReference>
<accession>A0A1M6GP93</accession>
<feature type="domain" description="B12-binding N-terminal" evidence="23">
    <location>
        <begin position="585"/>
        <end position="679"/>
    </location>
</feature>
<keyword evidence="8 19" id="KW-0489">Methyltransferase</keyword>
<evidence type="ECO:0000256" key="7">
    <source>
        <dbReference type="ARBA" id="ARBA00013998"/>
    </source>
</evidence>
<dbReference type="Pfam" id="PF02607">
    <property type="entry name" value="B12-binding_2"/>
    <property type="match status" value="1"/>
</dbReference>
<dbReference type="AlphaFoldDB" id="A0A1M6GP93"/>
<evidence type="ECO:0000256" key="1">
    <source>
        <dbReference type="ARBA" id="ARBA00001700"/>
    </source>
</evidence>
<comment type="function">
    <text evidence="17">Catalyzes the transfer of a methyl group from methyl-cobalamin to homocysteine, yielding enzyme-bound cob(I)alamin and methionine. Subsequently, remethylates the cofactor using methyltetrahydrofolate.</text>
</comment>
<sequence>MNKFLQAIEQRVLVLDGAMGTMLQERGLAPGASPEGMNLEQPEVVEAVHREYVDAGADIIVTNTFGGNRPKLANYGLEEQVREINIAGVEICRRAAKDNTFVAASVGPTGRFLEPVGDATFDEMVEIFSEQISALAEAGADLITFETFLDIRELRSAIIAAKAVCDLPLLALMTFDDGGRTVLGTPPEAAAVTLDALGVDVIGSNCGLGIDGIYDILEKMRSVTSLPLIAQANAGLPELRDGVTVFPGTPEEMTAYHQRLIKLGVRVIGGCCGTTPKHIAAMQQALADYDQQWQAPARKCFLSSRTQVAEVGGKAACAVIGERINPTGKKGYTAELREGKTAYIRREAQQQVEAGANLLDVNCGAPGVDEPAALEAAVFAVSGVTGTPLVLDSSSPEALEMGLKAADGKVLINSVSGEEKSLKAILPLAKKYGAAIIGLALDGKGIPETAADRLAVAKLILERALELGIPREDVIIDCLTLTVSAEQKRAAETLQALRVVRDELGLATVLGVSNISFGLPSRPVLSSVFFTMALEAGLKAAIINPKDERMMDALRAAKVLLGQDERAESYIAHYADQVAAPAAASVPDDKPLGIREQLTKAIIGGDKDVVAGLVEQALSEGLEPMQISNEGLLPGLEEVGRRFGKNQIFLPQVMLSAETMQTAFNRLKEEIRGQELESLGKILMATVEGDIHDIGKNIVCTLLENHGFEVIDLGKNVPAAKIIDQALKHRVDAVGLSALMTTTLQQMDVTIKELRKAGVKVFTMVGGAVVTESYAQEIGADLYAADALEAVAKIKQLLLADG</sequence>
<dbReference type="InterPro" id="IPR036594">
    <property type="entry name" value="Meth_synthase_dom"/>
</dbReference>
<evidence type="ECO:0000259" key="20">
    <source>
        <dbReference type="PROSITE" id="PS50970"/>
    </source>
</evidence>
<protein>
    <recommendedName>
        <fullName evidence="7">Methionine synthase</fullName>
        <ecNumber evidence="6">2.1.1.13</ecNumber>
    </recommendedName>
    <alternativeName>
        <fullName evidence="18">5-methyltetrahydrofolate--homocysteine methyltransferase</fullName>
    </alternativeName>
</protein>
<evidence type="ECO:0000256" key="5">
    <source>
        <dbReference type="ARBA" id="ARBA00010398"/>
    </source>
</evidence>
<keyword evidence="9" id="KW-0028">Amino-acid biosynthesis</keyword>
<keyword evidence="12" id="KW-0949">S-adenosyl-L-methionine</keyword>
<evidence type="ECO:0000256" key="19">
    <source>
        <dbReference type="PROSITE-ProRule" id="PRU00333"/>
    </source>
</evidence>
<dbReference type="GO" id="GO:0005829">
    <property type="term" value="C:cytosol"/>
    <property type="evidence" value="ECO:0007669"/>
    <property type="project" value="TreeGrafter"/>
</dbReference>
<evidence type="ECO:0000256" key="14">
    <source>
        <dbReference type="ARBA" id="ARBA00022833"/>
    </source>
</evidence>
<dbReference type="Pfam" id="PF00809">
    <property type="entry name" value="Pterin_bind"/>
    <property type="match status" value="1"/>
</dbReference>
<evidence type="ECO:0000256" key="17">
    <source>
        <dbReference type="ARBA" id="ARBA00025552"/>
    </source>
</evidence>
<feature type="domain" description="Hcy-binding" evidence="20">
    <location>
        <begin position="1"/>
        <end position="286"/>
    </location>
</feature>
<evidence type="ECO:0000256" key="3">
    <source>
        <dbReference type="ARBA" id="ARBA00001956"/>
    </source>
</evidence>
<keyword evidence="11 19" id="KW-0808">Transferase</keyword>
<keyword evidence="15" id="KW-0486">Methionine biosynthesis</keyword>
<proteinExistence type="inferred from homology"/>
<dbReference type="Proteomes" id="UP000184171">
    <property type="component" value="Unassembled WGS sequence"/>
</dbReference>
<dbReference type="OrthoDB" id="9803687at2"/>
<dbReference type="PANTHER" id="PTHR45833">
    <property type="entry name" value="METHIONINE SYNTHASE"/>
    <property type="match status" value="1"/>
</dbReference>
<dbReference type="RefSeq" id="WP_072907647.1">
    <property type="nucleotide sequence ID" value="NZ_FQZT01000004.1"/>
</dbReference>
<dbReference type="PIRSF" id="PIRSF037472">
    <property type="entry name" value="DHPS_mtfrase"/>
    <property type="match status" value="1"/>
</dbReference>
<comment type="pathway">
    <text evidence="4">Amino-acid biosynthesis; L-methionine biosynthesis via de novo pathway; L-methionine from L-homocysteine (MetH route): step 1/1.</text>
</comment>
<dbReference type="InterPro" id="IPR050554">
    <property type="entry name" value="Met_Synthase/Corrinoid"/>
</dbReference>
<dbReference type="Pfam" id="PF02310">
    <property type="entry name" value="B12-binding"/>
    <property type="match status" value="1"/>
</dbReference>
<keyword evidence="10" id="KW-0846">Cobalamin</keyword>
<comment type="catalytic activity">
    <reaction evidence="1">
        <text>(6S)-5-methyl-5,6,7,8-tetrahydrofolate + L-homocysteine = (6S)-5,6,7,8-tetrahydrofolate + L-methionine</text>
        <dbReference type="Rhea" id="RHEA:11172"/>
        <dbReference type="ChEBI" id="CHEBI:18608"/>
        <dbReference type="ChEBI" id="CHEBI:57453"/>
        <dbReference type="ChEBI" id="CHEBI:57844"/>
        <dbReference type="ChEBI" id="CHEBI:58199"/>
        <dbReference type="EC" id="2.1.1.13"/>
    </reaction>
</comment>
<dbReference type="InterPro" id="IPR000489">
    <property type="entry name" value="Pterin-binding_dom"/>
</dbReference>
<dbReference type="InterPro" id="IPR006158">
    <property type="entry name" value="Cobalamin-bd"/>
</dbReference>
<dbReference type="PROSITE" id="PS50970">
    <property type="entry name" value="HCY"/>
    <property type="match status" value="1"/>
</dbReference>
<dbReference type="InterPro" id="IPR003759">
    <property type="entry name" value="Cbl-bd_cap"/>
</dbReference>
<evidence type="ECO:0000313" key="24">
    <source>
        <dbReference type="EMBL" id="SHJ11815.1"/>
    </source>
</evidence>
<name>A0A1M6GP93_MALRU</name>
<evidence type="ECO:0000256" key="6">
    <source>
        <dbReference type="ARBA" id="ARBA00012032"/>
    </source>
</evidence>
<keyword evidence="16" id="KW-0170">Cobalt</keyword>
<dbReference type="NCBIfam" id="NF005719">
    <property type="entry name" value="PRK07535.1"/>
    <property type="match status" value="1"/>
</dbReference>
<reference evidence="24 25" key="1">
    <citation type="submission" date="2016-11" db="EMBL/GenBank/DDBJ databases">
        <authorList>
            <person name="Jaros S."/>
            <person name="Januszkiewicz K."/>
            <person name="Wedrychowicz H."/>
        </authorList>
    </citation>
    <scope>NUCLEOTIDE SEQUENCE [LARGE SCALE GENOMIC DNA]</scope>
    <source>
        <strain evidence="24 25">DSM 5091</strain>
    </source>
</reference>
<dbReference type="EMBL" id="FQZT01000004">
    <property type="protein sequence ID" value="SHJ11815.1"/>
    <property type="molecule type" value="Genomic_DNA"/>
</dbReference>
<gene>
    <name evidence="24" type="ORF">SAMN02745165_01621</name>
</gene>
<keyword evidence="13 19" id="KW-0479">Metal-binding</keyword>